<name>E9DBJ5_COCPS</name>
<keyword evidence="4" id="KW-0378">Hydrolase</keyword>
<dbReference type="GO" id="GO:0005737">
    <property type="term" value="C:cytoplasm"/>
    <property type="evidence" value="ECO:0007669"/>
    <property type="project" value="EnsemblFungi"/>
</dbReference>
<dbReference type="GO" id="GO:0030688">
    <property type="term" value="C:preribosome, small subunit precursor"/>
    <property type="evidence" value="ECO:0007669"/>
    <property type="project" value="EnsemblFungi"/>
</dbReference>
<accession>E9DBJ5</accession>
<dbReference type="Pfam" id="PF08772">
    <property type="entry name" value="Zn_ribbon_NOB1"/>
    <property type="match status" value="1"/>
</dbReference>
<dbReference type="GO" id="GO:0016787">
    <property type="term" value="F:hydrolase activity"/>
    <property type="evidence" value="ECO:0007669"/>
    <property type="project" value="UniProtKB-KW"/>
</dbReference>
<dbReference type="InterPro" id="IPR014881">
    <property type="entry name" value="NOB1_Zn-bd"/>
</dbReference>
<dbReference type="HOGENOM" id="CLU_024666_2_0_1"/>
<feature type="region of interest" description="Disordered" evidence="8">
    <location>
        <begin position="1"/>
        <end position="22"/>
    </location>
</feature>
<feature type="region of interest" description="Disordered" evidence="8">
    <location>
        <begin position="186"/>
        <end position="238"/>
    </location>
</feature>
<feature type="region of interest" description="Disordered" evidence="8">
    <location>
        <begin position="126"/>
        <end position="174"/>
    </location>
</feature>
<reference evidence="10" key="2">
    <citation type="submission" date="2010-03" db="EMBL/GenBank/DDBJ databases">
        <title>The genome sequence of Coccidioides posadasii strain Silveira.</title>
        <authorList>
            <consortium name="The Broad Institute Genome Sequencing Center for Infectious Disease"/>
            <person name="Neafsey D."/>
            <person name="Orbach M."/>
            <person name="Henn M.R."/>
            <person name="Cole G.T."/>
            <person name="Galgiani J."/>
            <person name="Gardner M.J."/>
            <person name="Kirkland T.N."/>
            <person name="Taylor J.W."/>
            <person name="Young S.K."/>
            <person name="Zeng Q."/>
            <person name="Koehrsen M."/>
            <person name="Alvarado L."/>
            <person name="Berlin A."/>
            <person name="Borenstein D."/>
            <person name="Chapman S.B."/>
            <person name="Chen Z."/>
            <person name="Engels R."/>
            <person name="Freedman E."/>
            <person name="Gellesch M."/>
            <person name="Goldberg J."/>
            <person name="Griggs A."/>
            <person name="Gujja S."/>
            <person name="Heilman E."/>
            <person name="Heiman D."/>
            <person name="Howarth C."/>
            <person name="Jen D."/>
            <person name="Larson L."/>
            <person name="Mehta T."/>
            <person name="Neiman D."/>
            <person name="Park D."/>
            <person name="Pearson M."/>
            <person name="Richards J."/>
            <person name="Roberts A."/>
            <person name="Saif S."/>
            <person name="Shea T."/>
            <person name="Shenoy N."/>
            <person name="Sisk P."/>
            <person name="Stolte C."/>
            <person name="Sykes S."/>
            <person name="Walk T."/>
            <person name="White J."/>
            <person name="Yandava C."/>
            <person name="Haas B."/>
            <person name="Nusbaum C."/>
            <person name="Birren B."/>
        </authorList>
    </citation>
    <scope>NUCLEOTIDE SEQUENCE [LARGE SCALE GENOMIC DNA]</scope>
    <source>
        <strain evidence="10">RMSCC 757 / Silveira</strain>
    </source>
</reference>
<evidence type="ECO:0000256" key="4">
    <source>
        <dbReference type="ARBA" id="ARBA00022801"/>
    </source>
</evidence>
<comment type="subcellular location">
    <subcellularLocation>
        <location evidence="7">Nucleus</location>
        <location evidence="7">Nucleolus</location>
    </subcellularLocation>
</comment>
<comment type="similarity">
    <text evidence="1 7">Belongs to the NOB1 family.</text>
</comment>
<dbReference type="PIRSF" id="PIRSF037125">
    <property type="entry name" value="D-site_20S_pre-rRNA_nuclease"/>
    <property type="match status" value="1"/>
</dbReference>
<keyword evidence="2" id="KW-0540">Nuclease</keyword>
<dbReference type="eggNOG" id="KOG2463">
    <property type="taxonomic scope" value="Eukaryota"/>
</dbReference>
<comment type="function">
    <text evidence="7">Required for the synthesis of 40S ribosome subunits. Has a role in processing 20S pre-rRNA into the mature 18S rRNA, where it is required for cleavage at the 3' end of the mature 18S rRNA (D-site). Accompanies the 20S pre-rRNA from the nucleus to the cytoplasm.</text>
</comment>
<protein>
    <recommendedName>
        <fullName evidence="7">20S-pre-rRNA D-site endonuclease NOB1</fullName>
    </recommendedName>
</protein>
<dbReference type="InterPro" id="IPR039907">
    <property type="entry name" value="NOB1"/>
</dbReference>
<evidence type="ECO:0000256" key="8">
    <source>
        <dbReference type="SAM" id="MobiDB-lite"/>
    </source>
</evidence>
<proteinExistence type="inferred from homology"/>
<dbReference type="STRING" id="443226.E9DBJ5"/>
<evidence type="ECO:0000256" key="6">
    <source>
        <dbReference type="ARBA" id="ARBA00023242"/>
    </source>
</evidence>
<evidence type="ECO:0000256" key="3">
    <source>
        <dbReference type="ARBA" id="ARBA00022723"/>
    </source>
</evidence>
<dbReference type="GO" id="GO:0004521">
    <property type="term" value="F:RNA endonuclease activity"/>
    <property type="evidence" value="ECO:0007669"/>
    <property type="project" value="UniProtKB-UniRule"/>
</dbReference>
<gene>
    <name evidence="9" type="ORF">CPSG_07197</name>
</gene>
<dbReference type="Gene3D" id="3.40.50.1010">
    <property type="entry name" value="5'-nuclease"/>
    <property type="match status" value="1"/>
</dbReference>
<dbReference type="EMBL" id="GL636498">
    <property type="protein sequence ID" value="EFW16147.1"/>
    <property type="molecule type" value="Genomic_DNA"/>
</dbReference>
<dbReference type="GO" id="GO:0000462">
    <property type="term" value="P:maturation of SSU-rRNA from tricistronic rRNA transcript (SSU-rRNA, 5.8S rRNA, LSU-rRNA)"/>
    <property type="evidence" value="ECO:0007669"/>
    <property type="project" value="EnsemblFungi"/>
</dbReference>
<dbReference type="FunFam" id="3.40.50.1010:FF:000020">
    <property type="entry name" value="20S-pre-rRNA D-site endonuclease NOB1"/>
    <property type="match status" value="1"/>
</dbReference>
<evidence type="ECO:0000256" key="1">
    <source>
        <dbReference type="ARBA" id="ARBA00005858"/>
    </source>
</evidence>
<keyword evidence="5 7" id="KW-0862">Zinc</keyword>
<reference evidence="10" key="1">
    <citation type="journal article" date="2010" name="Genome Res.">
        <title>Population genomic sequencing of Coccidioides fungi reveals recent hybridization and transposon control.</title>
        <authorList>
            <person name="Neafsey D.E."/>
            <person name="Barker B.M."/>
            <person name="Sharpton T.J."/>
            <person name="Stajich J.E."/>
            <person name="Park D.J."/>
            <person name="Whiston E."/>
            <person name="Hung C.-Y."/>
            <person name="McMahan C."/>
            <person name="White J."/>
            <person name="Sykes S."/>
            <person name="Heiman D."/>
            <person name="Young S."/>
            <person name="Zeng Q."/>
            <person name="Abouelleil A."/>
            <person name="Aftuck L."/>
            <person name="Bessette D."/>
            <person name="Brown A."/>
            <person name="FitzGerald M."/>
            <person name="Lui A."/>
            <person name="Macdonald J.P."/>
            <person name="Priest M."/>
            <person name="Orbach M.J."/>
            <person name="Galgiani J.N."/>
            <person name="Kirkland T.N."/>
            <person name="Cole G.T."/>
            <person name="Birren B.W."/>
            <person name="Henn M.R."/>
            <person name="Taylor J.W."/>
            <person name="Rounsley S.D."/>
        </authorList>
    </citation>
    <scope>NUCLEOTIDE SEQUENCE [LARGE SCALE GENOMIC DNA]</scope>
    <source>
        <strain evidence="10">RMSCC 757 / Silveira</strain>
    </source>
</reference>
<keyword evidence="3 7" id="KW-0479">Metal-binding</keyword>
<dbReference type="PANTHER" id="PTHR12814">
    <property type="entry name" value="RNA-BINDING PROTEIN NOB1"/>
    <property type="match status" value="1"/>
</dbReference>
<sequence length="446" mass="49162">MSLQTLQSTMTEPTETSAPPKPVHTIVLDAGPLIKNIPPISTLLAQSHVLLTTPAVVSEIRDPDARQRVETLYLPFVERRSPKPENLKVVSEFARKTGDREVLSRTDLEILALAYEVECERNGGDWRLRKVPGQKGINGVPPSKEQQWKAGTEQNEAQEKSSETSDEAAGPVAVDASVDDVVEGLEETTLEEPSQPAEQSPTPPTNEPERIAMPEAGSEDSEGNSQDEQASDLDDGWITPSNIKQRQARDAAKAAASVETKTMQVATITTDFSMQNVLLQMNLNLLSTNNLERIRRLKSYILRCHGCFFTTREMTKQFCPRCGQPTLTRVSCSTTATGEFKMHLKKNIQWNNRGNKFSIPKPIAGTSSGKWNGDGGGKGGWGTELILAPDQKEYTRAVAENGRRARKGRDLMDEDYLPGILTGERTRTGGRVKVGAGRNVNSRRRR</sequence>
<evidence type="ECO:0000256" key="2">
    <source>
        <dbReference type="ARBA" id="ARBA00022722"/>
    </source>
</evidence>
<dbReference type="PANTHER" id="PTHR12814:SF2">
    <property type="entry name" value="RNA-BINDING PROTEIN NOB1"/>
    <property type="match status" value="1"/>
</dbReference>
<evidence type="ECO:0000256" key="5">
    <source>
        <dbReference type="ARBA" id="ARBA00022833"/>
    </source>
</evidence>
<dbReference type="VEuPathDB" id="FungiDB:D8B26_006138"/>
<feature type="compositionally biased region" description="Polar residues" evidence="8">
    <location>
        <begin position="1"/>
        <end position="17"/>
    </location>
</feature>
<dbReference type="OrthoDB" id="446759at2759"/>
<dbReference type="OMA" id="GYELECE"/>
<dbReference type="Gene3D" id="6.20.210.10">
    <property type="entry name" value="Nin one binding (NOB1), Zn-ribbon-like"/>
    <property type="match status" value="1"/>
</dbReference>
<feature type="region of interest" description="Disordered" evidence="8">
    <location>
        <begin position="422"/>
        <end position="446"/>
    </location>
</feature>
<dbReference type="AlphaFoldDB" id="E9DBJ5"/>
<dbReference type="Pfam" id="PF17146">
    <property type="entry name" value="PIN_6"/>
    <property type="match status" value="1"/>
</dbReference>
<dbReference type="GO" id="GO:0046872">
    <property type="term" value="F:metal ion binding"/>
    <property type="evidence" value="ECO:0007669"/>
    <property type="project" value="UniProtKB-UniRule"/>
</dbReference>
<dbReference type="GO" id="GO:0005730">
    <property type="term" value="C:nucleolus"/>
    <property type="evidence" value="ECO:0007669"/>
    <property type="project" value="UniProtKB-SubCell"/>
</dbReference>
<evidence type="ECO:0000256" key="7">
    <source>
        <dbReference type="PIRNR" id="PIRNR037125"/>
    </source>
</evidence>
<dbReference type="GO" id="GO:0070181">
    <property type="term" value="F:small ribosomal subunit rRNA binding"/>
    <property type="evidence" value="ECO:0007669"/>
    <property type="project" value="EnsemblFungi"/>
</dbReference>
<dbReference type="InterPro" id="IPR033411">
    <property type="entry name" value="Ribonuclease_PIN"/>
</dbReference>
<dbReference type="InterPro" id="IPR017117">
    <property type="entry name" value="Nob1_euk"/>
</dbReference>
<organism evidence="10">
    <name type="scientific">Coccidioides posadasii (strain RMSCC 757 / Silveira)</name>
    <name type="common">Valley fever fungus</name>
    <dbReference type="NCBI Taxonomy" id="443226"/>
    <lineage>
        <taxon>Eukaryota</taxon>
        <taxon>Fungi</taxon>
        <taxon>Dikarya</taxon>
        <taxon>Ascomycota</taxon>
        <taxon>Pezizomycotina</taxon>
        <taxon>Eurotiomycetes</taxon>
        <taxon>Eurotiomycetidae</taxon>
        <taxon>Onygenales</taxon>
        <taxon>Onygenaceae</taxon>
        <taxon>Coccidioides</taxon>
    </lineage>
</organism>
<dbReference type="InterPro" id="IPR036283">
    <property type="entry name" value="NOB1_Zf-like_sf"/>
</dbReference>
<keyword evidence="6 7" id="KW-0539">Nucleus</keyword>
<evidence type="ECO:0000313" key="10">
    <source>
        <dbReference type="Proteomes" id="UP000002497"/>
    </source>
</evidence>
<keyword evidence="10" id="KW-1185">Reference proteome</keyword>
<dbReference type="GO" id="GO:0043248">
    <property type="term" value="P:proteasome assembly"/>
    <property type="evidence" value="ECO:0007669"/>
    <property type="project" value="EnsemblFungi"/>
</dbReference>
<dbReference type="Proteomes" id="UP000002497">
    <property type="component" value="Unassembled WGS sequence"/>
</dbReference>
<dbReference type="SUPFAM" id="SSF144206">
    <property type="entry name" value="NOB1 zinc finger-like"/>
    <property type="match status" value="1"/>
</dbReference>
<evidence type="ECO:0000313" key="9">
    <source>
        <dbReference type="EMBL" id="EFW16147.1"/>
    </source>
</evidence>
<dbReference type="VEuPathDB" id="FungiDB:CPSG_07197"/>
<keyword evidence="9" id="KW-0255">Endonuclease</keyword>
<dbReference type="CDD" id="cd09876">
    <property type="entry name" value="PIN_Nob1-like"/>
    <property type="match status" value="1"/>
</dbReference>